<dbReference type="Gene3D" id="3.30.40.10">
    <property type="entry name" value="Zinc/RING finger domain, C3HC4 (zinc finger)"/>
    <property type="match status" value="1"/>
</dbReference>
<proteinExistence type="predicted"/>
<keyword evidence="2" id="KW-1185">Reference proteome</keyword>
<protein>
    <recommendedName>
        <fullName evidence="3">FYVE-type domain-containing protein</fullName>
    </recommendedName>
</protein>
<dbReference type="OrthoDB" id="113601at2759"/>
<gene>
    <name evidence="1" type="ORF">Poli38472_007319</name>
</gene>
<dbReference type="InterPro" id="IPR011011">
    <property type="entry name" value="Znf_FYVE_PHD"/>
</dbReference>
<dbReference type="InterPro" id="IPR052727">
    <property type="entry name" value="Rab4/Rab5_effector"/>
</dbReference>
<dbReference type="Proteomes" id="UP000794436">
    <property type="component" value="Unassembled WGS sequence"/>
</dbReference>
<sequence>MGVDFPVPRDVLPAITVTQDEYAARKEQMQALVQQTIDEYEFIRRAAGANADGADITRWKEVGSRDSLKVYRERRTFSKTNVNDEDGVVWLESDSGQEKIGSHCPLSSPTGLKLLLRGELHGKMENAMYAIVSRSREELALTFELVTADGLTDCELLNVMEEPTAEQPYNFLGYKWVVFKSPMGGRLVKHRDSVFLEHTGISRLSNGEQIGFHMQHHVDLPDFPEMRERKCSRFAQSLRFLYRQKAENVVEIFMLGAMNLGTNPVLRSFGTRVAMDNALRMGSIMECAEIKRLTKMLAQARLSHPKTIASRRNKATGCALCGQEKKFYIGVSLVDCTICERMICSRCRTNRRVYLSGGSTSRFHRLLCCKNCVLDANHVTPAVVQEDPLQPKQRDQVMQRISQHIMSYDLNPARVRTRSRRSNSDSSIMSVETVQIAEPVDRSDGKRSSSLPHDEIIAYSQLPAPSKNAPSDPAAMFRRMLELQQAAESTYMATQQTTLIMQEQAMSSGRGRPPLNFM</sequence>
<dbReference type="PANTHER" id="PTHR13510">
    <property type="entry name" value="FYVE-FINGER-CONTAINING RAB5 EFFECTOR PROTEIN RABENOSYN-5-RELATED"/>
    <property type="match status" value="1"/>
</dbReference>
<comment type="caution">
    <text evidence="1">The sequence shown here is derived from an EMBL/GenBank/DDBJ whole genome shotgun (WGS) entry which is preliminary data.</text>
</comment>
<name>A0A8K1FFN5_PYTOL</name>
<evidence type="ECO:0000313" key="2">
    <source>
        <dbReference type="Proteomes" id="UP000794436"/>
    </source>
</evidence>
<dbReference type="AlphaFoldDB" id="A0A8K1FFN5"/>
<organism evidence="1 2">
    <name type="scientific">Pythium oligandrum</name>
    <name type="common">Mycoparasitic fungus</name>
    <dbReference type="NCBI Taxonomy" id="41045"/>
    <lineage>
        <taxon>Eukaryota</taxon>
        <taxon>Sar</taxon>
        <taxon>Stramenopiles</taxon>
        <taxon>Oomycota</taxon>
        <taxon>Peronosporomycetes</taxon>
        <taxon>Pythiales</taxon>
        <taxon>Pythiaceae</taxon>
        <taxon>Pythium</taxon>
    </lineage>
</organism>
<accession>A0A8K1FFN5</accession>
<dbReference type="PANTHER" id="PTHR13510:SF44">
    <property type="entry name" value="RABENOSYN-5"/>
    <property type="match status" value="1"/>
</dbReference>
<dbReference type="EMBL" id="SPLM01000110">
    <property type="protein sequence ID" value="TMW59174.1"/>
    <property type="molecule type" value="Genomic_DNA"/>
</dbReference>
<dbReference type="SUPFAM" id="SSF57903">
    <property type="entry name" value="FYVE/PHD zinc finger"/>
    <property type="match status" value="1"/>
</dbReference>
<dbReference type="InterPro" id="IPR013083">
    <property type="entry name" value="Znf_RING/FYVE/PHD"/>
</dbReference>
<evidence type="ECO:0000313" key="1">
    <source>
        <dbReference type="EMBL" id="TMW59174.1"/>
    </source>
</evidence>
<reference evidence="1" key="1">
    <citation type="submission" date="2019-03" db="EMBL/GenBank/DDBJ databases">
        <title>Long read genome sequence of the mycoparasitic Pythium oligandrum ATCC 38472 isolated from sugarbeet rhizosphere.</title>
        <authorList>
            <person name="Gaulin E."/>
        </authorList>
    </citation>
    <scope>NUCLEOTIDE SEQUENCE</scope>
    <source>
        <strain evidence="1">ATCC 38472_TT</strain>
    </source>
</reference>
<evidence type="ECO:0008006" key="3">
    <source>
        <dbReference type="Google" id="ProtNLM"/>
    </source>
</evidence>